<name>A0A1C7DLE1_9BACL</name>
<dbReference type="CDD" id="cd07812">
    <property type="entry name" value="SRPBCC"/>
    <property type="match status" value="1"/>
</dbReference>
<sequence length="150" mass="17369">MKVLTQIDINSTKEKVWEVITDIENSGHVISGIINIEILNPAEGDLVGLKWRETRKMFGKETQEVMWITHSEKYHYYQTRAESHGAIYVFRLNMTEKSNDIVTLEMSFEGESINLMAKVMSGIFSIFMKKPMKKALEVDLEDIKKYCEAN</sequence>
<proteinExistence type="predicted"/>
<evidence type="ECO:0000313" key="1">
    <source>
        <dbReference type="EMBL" id="ANU12389.1"/>
    </source>
</evidence>
<gene>
    <name evidence="1" type="ORF">BBI08_00200</name>
</gene>
<dbReference type="OrthoDB" id="4773254at2"/>
<dbReference type="Proteomes" id="UP000092687">
    <property type="component" value="Chromosome"/>
</dbReference>
<evidence type="ECO:0000313" key="2">
    <source>
        <dbReference type="Proteomes" id="UP000092687"/>
    </source>
</evidence>
<dbReference type="KEGG" id="phc:BBI08_00200"/>
<accession>A0A1C7DLE1</accession>
<dbReference type="SUPFAM" id="SSF55961">
    <property type="entry name" value="Bet v1-like"/>
    <property type="match status" value="1"/>
</dbReference>
<organism evidence="1 2">
    <name type="scientific">Planococcus halocryophilus</name>
    <dbReference type="NCBI Taxonomy" id="1215089"/>
    <lineage>
        <taxon>Bacteria</taxon>
        <taxon>Bacillati</taxon>
        <taxon>Bacillota</taxon>
        <taxon>Bacilli</taxon>
        <taxon>Bacillales</taxon>
        <taxon>Caryophanaceae</taxon>
        <taxon>Planococcus</taxon>
    </lineage>
</organism>
<dbReference type="RefSeq" id="WP_008496100.1">
    <property type="nucleotide sequence ID" value="NZ_CP016537.2"/>
</dbReference>
<dbReference type="Gene3D" id="3.30.530.20">
    <property type="match status" value="1"/>
</dbReference>
<dbReference type="EMBL" id="CP016537">
    <property type="protein sequence ID" value="ANU12389.1"/>
    <property type="molecule type" value="Genomic_DNA"/>
</dbReference>
<evidence type="ECO:0008006" key="3">
    <source>
        <dbReference type="Google" id="ProtNLM"/>
    </source>
</evidence>
<keyword evidence="2" id="KW-1185">Reference proteome</keyword>
<dbReference type="InterPro" id="IPR023393">
    <property type="entry name" value="START-like_dom_sf"/>
</dbReference>
<reference evidence="1" key="1">
    <citation type="submission" date="2016-10" db="EMBL/GenBank/DDBJ databases">
        <authorList>
            <person name="de Groot N.N."/>
        </authorList>
    </citation>
    <scope>NUCLEOTIDE SEQUENCE</scope>
    <source>
        <strain evidence="1">DSM 24743</strain>
    </source>
</reference>
<dbReference type="AlphaFoldDB" id="A0A1C7DLE1"/>
<protein>
    <recommendedName>
        <fullName evidence="3">SRPBCC family protein</fullName>
    </recommendedName>
</protein>